<dbReference type="Gene3D" id="2.60.40.10">
    <property type="entry name" value="Immunoglobulins"/>
    <property type="match status" value="1"/>
</dbReference>
<proteinExistence type="predicted"/>
<comment type="caution">
    <text evidence="8">The sequence shown here is derived from an EMBL/GenBank/DDBJ whole genome shotgun (WGS) entry which is preliminary data.</text>
</comment>
<accession>A0ABW3H7L4</accession>
<evidence type="ECO:0000313" key="9">
    <source>
        <dbReference type="Proteomes" id="UP001596977"/>
    </source>
</evidence>
<dbReference type="InterPro" id="IPR035398">
    <property type="entry name" value="Bac_rhamnosid_C"/>
</dbReference>
<evidence type="ECO:0000259" key="6">
    <source>
        <dbReference type="Pfam" id="PF17389"/>
    </source>
</evidence>
<dbReference type="Gene3D" id="2.60.120.260">
    <property type="entry name" value="Galactose-binding domain-like"/>
    <property type="match status" value="2"/>
</dbReference>
<evidence type="ECO:0000259" key="4">
    <source>
        <dbReference type="Pfam" id="PF05592"/>
    </source>
</evidence>
<gene>
    <name evidence="8" type="ORF">ACFQ1E_13595</name>
</gene>
<name>A0ABW3H7L4_9SPHN</name>
<evidence type="ECO:0000259" key="7">
    <source>
        <dbReference type="Pfam" id="PF17390"/>
    </source>
</evidence>
<dbReference type="InterPro" id="IPR013783">
    <property type="entry name" value="Ig-like_fold"/>
</dbReference>
<dbReference type="InterPro" id="IPR012341">
    <property type="entry name" value="6hp_glycosidase-like_sf"/>
</dbReference>
<comment type="catalytic activity">
    <reaction evidence="1">
        <text>Hydrolysis of terminal non-reducing alpha-L-rhamnose residues in alpha-L-rhamnosides.</text>
        <dbReference type="EC" id="3.2.1.40"/>
    </reaction>
</comment>
<sequence>MFTWGLAAAGRGRRPGGFRLMLAPDAEGATDWEAPLWDSGPREWTGLPQLRYEGPALAPSTAYRWRVRMRDEAGRWGGWSEARLETAPDRWRGEWISQILPPAPCWRPRRPELRGEIHRNHFGALPALLLRGGFMVRGAVRRARLHATARGLYLASVNGEACNPGALAPGWTDYRRRIAYQTHDVTALLRPGANMLAAVLGEGWYSGRISEHAKYPAGHYGPQPWFTCQLMIEYADGQTEWLGSGPQWRVAQGPIAYSDLLNGEVFDARQDWEGWMLPGFDDGGWAPVSVRPIDGVPIEPDIAPPVRTTQVLAPVSIMREGGRALADFGQNHAGRLRLRVSGEAGAALRIRHAEILDADGALYSANLLRAAQTDTHVCDGAGPRDWEPAFTIHGFRHAELTGLDRVKLHAIESRVLHADLDAAGSFACGHAMVERLLRNIGWGLRSNLQAVPTDCPSRDERLGWLADAQLIAGTAACLFDVRGYFAKWLQDIRDAQAADGTVPDMAPFLSPAFDFFADGAAGWADAAVIVPWTLWRRYGDPGLVDSCWRSMAAWMASLDRRFPDGLRRGVGNNYGDWLAIDAGTDRDLIATALYVQAAAMMADMAEGTGREAEALYYRALEGMVRRRFCAAFLVEGGSLSTPTQAGYAIAIGTGAVPAGVRGAMADRLAGLIAANGGALSTGFLGTRYLLAALSDHGHARLAYDLLLRTAYPSWGYMIGQGATTLWERWNSLGGDAAPADPSMNSFNHAALGSVGQWLFEDAAGIRGAAPGWSAVTIRPRFDARLGWCEASQRAASGVVRVRWEFAGADVRLDFTVPPGTQAEVLLPVAPGAIGGADAAALAGVTARDGAGTRIAAESGDYSLLIAGVGLEGSSQA</sequence>
<keyword evidence="9" id="KW-1185">Reference proteome</keyword>
<protein>
    <recommendedName>
        <fullName evidence="2">alpha-L-rhamnosidase</fullName>
        <ecNumber evidence="2">3.2.1.40</ecNumber>
    </recommendedName>
</protein>
<feature type="domain" description="Alpha-L-rhamnosidase six-hairpin glycosidase" evidence="6">
    <location>
        <begin position="422"/>
        <end position="760"/>
    </location>
</feature>
<evidence type="ECO:0000313" key="8">
    <source>
        <dbReference type="EMBL" id="MFD0947378.1"/>
    </source>
</evidence>
<dbReference type="Pfam" id="PF05592">
    <property type="entry name" value="Bac_rhamnosid"/>
    <property type="match status" value="1"/>
</dbReference>
<dbReference type="PIRSF" id="PIRSF010631">
    <property type="entry name" value="A-rhamnsds"/>
    <property type="match status" value="1"/>
</dbReference>
<dbReference type="GO" id="GO:0016787">
    <property type="term" value="F:hydrolase activity"/>
    <property type="evidence" value="ECO:0007669"/>
    <property type="project" value="UniProtKB-KW"/>
</dbReference>
<dbReference type="SUPFAM" id="SSF48208">
    <property type="entry name" value="Six-hairpin glycosidases"/>
    <property type="match status" value="1"/>
</dbReference>
<dbReference type="Pfam" id="PF17390">
    <property type="entry name" value="Bac_rhamnosid_C"/>
    <property type="match status" value="1"/>
</dbReference>
<dbReference type="InterPro" id="IPR016007">
    <property type="entry name" value="Alpha_rhamnosid"/>
</dbReference>
<reference evidence="9" key="1">
    <citation type="journal article" date="2019" name="Int. J. Syst. Evol. Microbiol.">
        <title>The Global Catalogue of Microorganisms (GCM) 10K type strain sequencing project: providing services to taxonomists for standard genome sequencing and annotation.</title>
        <authorList>
            <consortium name="The Broad Institute Genomics Platform"/>
            <consortium name="The Broad Institute Genome Sequencing Center for Infectious Disease"/>
            <person name="Wu L."/>
            <person name="Ma J."/>
        </authorList>
    </citation>
    <scope>NUCLEOTIDE SEQUENCE [LARGE SCALE GENOMIC DNA]</scope>
    <source>
        <strain evidence="9">CCUG 62982</strain>
    </source>
</reference>
<evidence type="ECO:0000256" key="3">
    <source>
        <dbReference type="ARBA" id="ARBA00022801"/>
    </source>
</evidence>
<dbReference type="Proteomes" id="UP001596977">
    <property type="component" value="Unassembled WGS sequence"/>
</dbReference>
<dbReference type="EC" id="3.2.1.40" evidence="2"/>
<organism evidence="8 9">
    <name type="scientific">Sphingomonas canadensis</name>
    <dbReference type="NCBI Taxonomy" id="1219257"/>
    <lineage>
        <taxon>Bacteria</taxon>
        <taxon>Pseudomonadati</taxon>
        <taxon>Pseudomonadota</taxon>
        <taxon>Alphaproteobacteria</taxon>
        <taxon>Sphingomonadales</taxon>
        <taxon>Sphingomonadaceae</taxon>
        <taxon>Sphingomonas</taxon>
    </lineage>
</organism>
<feature type="domain" description="Bacterial alpha-L-rhamnosidase N-terminal" evidence="5">
    <location>
        <begin position="139"/>
        <end position="310"/>
    </location>
</feature>
<dbReference type="Gene3D" id="1.50.10.10">
    <property type="match status" value="1"/>
</dbReference>
<keyword evidence="3 8" id="KW-0378">Hydrolase</keyword>
<dbReference type="Pfam" id="PF08531">
    <property type="entry name" value="Bac_rhamnosid_N"/>
    <property type="match status" value="1"/>
</dbReference>
<feature type="domain" description="Alpha-L-rhamnosidase concanavalin-like" evidence="4">
    <location>
        <begin position="321"/>
        <end position="417"/>
    </location>
</feature>
<evidence type="ECO:0000256" key="1">
    <source>
        <dbReference type="ARBA" id="ARBA00001445"/>
    </source>
</evidence>
<dbReference type="Pfam" id="PF17389">
    <property type="entry name" value="Bac_rhamnosid6H"/>
    <property type="match status" value="1"/>
</dbReference>
<dbReference type="InterPro" id="IPR013737">
    <property type="entry name" value="Bac_rhamnosid_N"/>
</dbReference>
<dbReference type="RefSeq" id="WP_264944842.1">
    <property type="nucleotide sequence ID" value="NZ_JAPDRA010000006.1"/>
</dbReference>
<dbReference type="InterPro" id="IPR035396">
    <property type="entry name" value="Bac_rhamnosid6H"/>
</dbReference>
<dbReference type="InterPro" id="IPR008928">
    <property type="entry name" value="6-hairpin_glycosidase_sf"/>
</dbReference>
<feature type="domain" description="Alpha-L-rhamnosidase C-terminal" evidence="7">
    <location>
        <begin position="764"/>
        <end position="832"/>
    </location>
</feature>
<dbReference type="PANTHER" id="PTHR33307">
    <property type="entry name" value="ALPHA-RHAMNOSIDASE (EUROFUNG)"/>
    <property type="match status" value="1"/>
</dbReference>
<evidence type="ECO:0000256" key="2">
    <source>
        <dbReference type="ARBA" id="ARBA00012652"/>
    </source>
</evidence>
<evidence type="ECO:0000259" key="5">
    <source>
        <dbReference type="Pfam" id="PF08531"/>
    </source>
</evidence>
<dbReference type="Pfam" id="PF25788">
    <property type="entry name" value="Ig_Rha78A_N"/>
    <property type="match status" value="1"/>
</dbReference>
<dbReference type="Gene3D" id="2.60.420.10">
    <property type="entry name" value="Maltose phosphorylase, domain 3"/>
    <property type="match status" value="1"/>
</dbReference>
<dbReference type="InterPro" id="IPR008902">
    <property type="entry name" value="Rhamnosid_concanavalin"/>
</dbReference>
<dbReference type="EMBL" id="JBHTJG010000006">
    <property type="protein sequence ID" value="MFD0947378.1"/>
    <property type="molecule type" value="Genomic_DNA"/>
</dbReference>
<dbReference type="PANTHER" id="PTHR33307:SF6">
    <property type="entry name" value="ALPHA-RHAMNOSIDASE (EUROFUNG)-RELATED"/>
    <property type="match status" value="1"/>
</dbReference>